<evidence type="ECO:0000313" key="1">
    <source>
        <dbReference type="EMBL" id="MPM63011.1"/>
    </source>
</evidence>
<gene>
    <name evidence="1" type="ORF">SDC9_109889</name>
</gene>
<accession>A0A645BEC6</accession>
<sequence>MKRGVPFQMVGLDFQVLSKLQRLRGEQGFPCVGIVIPQPGGVLPPQGYDGRPYVSGVCGYFLRDVGQDERLIVAIE</sequence>
<dbReference type="EMBL" id="VSSQ01019169">
    <property type="protein sequence ID" value="MPM63011.1"/>
    <property type="molecule type" value="Genomic_DNA"/>
</dbReference>
<dbReference type="AlphaFoldDB" id="A0A645BEC6"/>
<organism evidence="1">
    <name type="scientific">bioreactor metagenome</name>
    <dbReference type="NCBI Taxonomy" id="1076179"/>
    <lineage>
        <taxon>unclassified sequences</taxon>
        <taxon>metagenomes</taxon>
        <taxon>ecological metagenomes</taxon>
    </lineage>
</organism>
<proteinExistence type="predicted"/>
<comment type="caution">
    <text evidence="1">The sequence shown here is derived from an EMBL/GenBank/DDBJ whole genome shotgun (WGS) entry which is preliminary data.</text>
</comment>
<reference evidence="1" key="1">
    <citation type="submission" date="2019-08" db="EMBL/GenBank/DDBJ databases">
        <authorList>
            <person name="Kucharzyk K."/>
            <person name="Murdoch R.W."/>
            <person name="Higgins S."/>
            <person name="Loffler F."/>
        </authorList>
    </citation>
    <scope>NUCLEOTIDE SEQUENCE</scope>
</reference>
<name>A0A645BEC6_9ZZZZ</name>
<protein>
    <submittedName>
        <fullName evidence="1">Uncharacterized protein</fullName>
    </submittedName>
</protein>